<comment type="caution">
    <text evidence="1">The sequence shown here is derived from an EMBL/GenBank/DDBJ whole genome shotgun (WGS) entry which is preliminary data.</text>
</comment>
<evidence type="ECO:0000313" key="2">
    <source>
        <dbReference type="Proteomes" id="UP001501577"/>
    </source>
</evidence>
<keyword evidence="2" id="KW-1185">Reference proteome</keyword>
<dbReference type="NCBIfam" id="NF038026">
    <property type="entry name" value="RsaX20_sORF"/>
    <property type="match status" value="1"/>
</dbReference>
<protein>
    <submittedName>
        <fullName evidence="1">Uncharacterized protein</fullName>
    </submittedName>
</protein>
<evidence type="ECO:0000313" key="1">
    <source>
        <dbReference type="EMBL" id="GAA3016024.1"/>
    </source>
</evidence>
<accession>A0ABN3Y301</accession>
<gene>
    <name evidence="1" type="ORF">GCM10019998_10340</name>
</gene>
<name>A0ABN3Y301_9ENTE</name>
<organism evidence="1 2">
    <name type="scientific">Tetragenococcus solitarius</name>
    <dbReference type="NCBI Taxonomy" id="71453"/>
    <lineage>
        <taxon>Bacteria</taxon>
        <taxon>Bacillati</taxon>
        <taxon>Bacillota</taxon>
        <taxon>Bacilli</taxon>
        <taxon>Lactobacillales</taxon>
        <taxon>Enterococcaceae</taxon>
        <taxon>Tetragenococcus</taxon>
    </lineage>
</organism>
<sequence>MKKISCFFMLTIIFLFARLFNIKSKQFRFASYSKKVKFTNKAFQWKYGGYLWEGKMEKVDVSSAYRRMKSPNIKTRKRALKIIHTRKYNKNK</sequence>
<dbReference type="EMBL" id="BAAAXQ010000029">
    <property type="protein sequence ID" value="GAA3016024.1"/>
    <property type="molecule type" value="Genomic_DNA"/>
</dbReference>
<reference evidence="1 2" key="1">
    <citation type="journal article" date="2019" name="Int. J. Syst. Evol. Microbiol.">
        <title>The Global Catalogue of Microorganisms (GCM) 10K type strain sequencing project: providing services to taxonomists for standard genome sequencing and annotation.</title>
        <authorList>
            <consortium name="The Broad Institute Genomics Platform"/>
            <consortium name="The Broad Institute Genome Sequencing Center for Infectious Disease"/>
            <person name="Wu L."/>
            <person name="Ma J."/>
        </authorList>
    </citation>
    <scope>NUCLEOTIDE SEQUENCE [LARGE SCALE GENOMIC DNA]</scope>
    <source>
        <strain evidence="1 2">JCM 8736</strain>
    </source>
</reference>
<dbReference type="InterPro" id="IPR049844">
    <property type="entry name" value="RsaX20-like"/>
</dbReference>
<proteinExistence type="predicted"/>
<dbReference type="Proteomes" id="UP001501577">
    <property type="component" value="Unassembled WGS sequence"/>
</dbReference>